<keyword evidence="3" id="KW-1185">Reference proteome</keyword>
<organism evidence="1">
    <name type="scientific">Glycine max</name>
    <name type="common">Soybean</name>
    <name type="synonym">Glycine hispida</name>
    <dbReference type="NCBI Taxonomy" id="3847"/>
    <lineage>
        <taxon>Eukaryota</taxon>
        <taxon>Viridiplantae</taxon>
        <taxon>Streptophyta</taxon>
        <taxon>Embryophyta</taxon>
        <taxon>Tracheophyta</taxon>
        <taxon>Spermatophyta</taxon>
        <taxon>Magnoliopsida</taxon>
        <taxon>eudicotyledons</taxon>
        <taxon>Gunneridae</taxon>
        <taxon>Pentapetalae</taxon>
        <taxon>rosids</taxon>
        <taxon>fabids</taxon>
        <taxon>Fabales</taxon>
        <taxon>Fabaceae</taxon>
        <taxon>Papilionoideae</taxon>
        <taxon>50 kb inversion clade</taxon>
        <taxon>NPAAA clade</taxon>
        <taxon>indigoferoid/millettioid clade</taxon>
        <taxon>Phaseoleae</taxon>
        <taxon>Glycine</taxon>
        <taxon>Glycine subgen. Soja</taxon>
    </lineage>
</organism>
<protein>
    <submittedName>
        <fullName evidence="1 2">Uncharacterized protein</fullName>
    </submittedName>
</protein>
<accession>A0A0R0GI57</accession>
<gene>
    <name evidence="1" type="ORF">GLYMA_14G047300</name>
</gene>
<reference evidence="1" key="3">
    <citation type="submission" date="2018-07" db="EMBL/GenBank/DDBJ databases">
        <title>WGS assembly of Glycine max.</title>
        <authorList>
            <person name="Schmutz J."/>
            <person name="Cannon S."/>
            <person name="Schlueter J."/>
            <person name="Ma J."/>
            <person name="Mitros T."/>
            <person name="Nelson W."/>
            <person name="Hyten D."/>
            <person name="Song Q."/>
            <person name="Thelen J."/>
            <person name="Cheng J."/>
            <person name="Xu D."/>
            <person name="Hellsten U."/>
            <person name="May G."/>
            <person name="Yu Y."/>
            <person name="Sakurai T."/>
            <person name="Umezawa T."/>
            <person name="Bhattacharyya M."/>
            <person name="Sandhu D."/>
            <person name="Valliyodan B."/>
            <person name="Lindquist E."/>
            <person name="Peto M."/>
            <person name="Grant D."/>
            <person name="Shu S."/>
            <person name="Goodstein D."/>
            <person name="Barry K."/>
            <person name="Futrell-Griggs M."/>
            <person name="Abernathy B."/>
            <person name="Du J."/>
            <person name="Tian Z."/>
            <person name="Zhu L."/>
            <person name="Gill N."/>
            <person name="Joshi T."/>
            <person name="Libault M."/>
            <person name="Sethuraman A."/>
            <person name="Zhang X."/>
            <person name="Shinozaki K."/>
            <person name="Nguyen H."/>
            <person name="Wing R."/>
            <person name="Cregan P."/>
            <person name="Specht J."/>
            <person name="Grimwood J."/>
            <person name="Rokhsar D."/>
            <person name="Stacey G."/>
            <person name="Shoemaker R."/>
            <person name="Jackson S."/>
        </authorList>
    </citation>
    <scope>NUCLEOTIDE SEQUENCE</scope>
    <source>
        <tissue evidence="1">Callus</tissue>
    </source>
</reference>
<evidence type="ECO:0000313" key="2">
    <source>
        <dbReference type="EnsemblPlants" id="KRH14760"/>
    </source>
</evidence>
<sequence>MHVPTLQILVHMRSSIVMKVVKCVSNIMSNMNPLHPTQRHGILILLVNTVKPIFKRIILRQLVHKIGVTFVDTKTRQPYTVEVVNPLEKVNLTRHATFENFNRSIITLERSPINRTLDLVLFTEERRCLLQLLKLEHTQRLNRVTNPFRRNRPRMRRRNSHLRGGRTRESLWRRRRRRRVFHPPQLIETEKKQSST</sequence>
<dbReference type="Proteomes" id="UP000008827">
    <property type="component" value="Chromosome 14"/>
</dbReference>
<dbReference type="EnsemblPlants" id="KRH14760">
    <property type="protein sequence ID" value="KRH14760"/>
    <property type="gene ID" value="GLYMA_14G047300"/>
</dbReference>
<dbReference type="AlphaFoldDB" id="A0A0R0GI57"/>
<dbReference type="Gramene" id="KRH14760">
    <property type="protein sequence ID" value="KRH14760"/>
    <property type="gene ID" value="GLYMA_14G047300"/>
</dbReference>
<evidence type="ECO:0000313" key="1">
    <source>
        <dbReference type="EMBL" id="KRH14760.1"/>
    </source>
</evidence>
<evidence type="ECO:0000313" key="3">
    <source>
        <dbReference type="Proteomes" id="UP000008827"/>
    </source>
</evidence>
<dbReference type="InParanoid" id="A0A0R0GI57"/>
<proteinExistence type="predicted"/>
<name>A0A0R0GI57_SOYBN</name>
<dbReference type="EMBL" id="CM000847">
    <property type="protein sequence ID" value="KRH14760.1"/>
    <property type="molecule type" value="Genomic_DNA"/>
</dbReference>
<reference evidence="2" key="2">
    <citation type="submission" date="2018-02" db="UniProtKB">
        <authorList>
            <consortium name="EnsemblPlants"/>
        </authorList>
    </citation>
    <scope>IDENTIFICATION</scope>
    <source>
        <strain evidence="2">Williams 82</strain>
    </source>
</reference>
<reference evidence="1 2" key="1">
    <citation type="journal article" date="2010" name="Nature">
        <title>Genome sequence of the palaeopolyploid soybean.</title>
        <authorList>
            <person name="Schmutz J."/>
            <person name="Cannon S.B."/>
            <person name="Schlueter J."/>
            <person name="Ma J."/>
            <person name="Mitros T."/>
            <person name="Nelson W."/>
            <person name="Hyten D.L."/>
            <person name="Song Q."/>
            <person name="Thelen J.J."/>
            <person name="Cheng J."/>
            <person name="Xu D."/>
            <person name="Hellsten U."/>
            <person name="May G.D."/>
            <person name="Yu Y."/>
            <person name="Sakurai T."/>
            <person name="Umezawa T."/>
            <person name="Bhattacharyya M.K."/>
            <person name="Sandhu D."/>
            <person name="Valliyodan B."/>
            <person name="Lindquist E."/>
            <person name="Peto M."/>
            <person name="Grant D."/>
            <person name="Shu S."/>
            <person name="Goodstein D."/>
            <person name="Barry K."/>
            <person name="Futrell-Griggs M."/>
            <person name="Abernathy B."/>
            <person name="Du J."/>
            <person name="Tian Z."/>
            <person name="Zhu L."/>
            <person name="Gill N."/>
            <person name="Joshi T."/>
            <person name="Libault M."/>
            <person name="Sethuraman A."/>
            <person name="Zhang X.-C."/>
            <person name="Shinozaki K."/>
            <person name="Nguyen H.T."/>
            <person name="Wing R.A."/>
            <person name="Cregan P."/>
            <person name="Specht J."/>
            <person name="Grimwood J."/>
            <person name="Rokhsar D."/>
            <person name="Stacey G."/>
            <person name="Shoemaker R.C."/>
            <person name="Jackson S.A."/>
        </authorList>
    </citation>
    <scope>NUCLEOTIDE SEQUENCE</scope>
    <source>
        <strain evidence="2">cv. Williams 82</strain>
        <tissue evidence="1">Callus</tissue>
    </source>
</reference>